<comment type="caution">
    <text evidence="4">The sequence shown here is derived from an EMBL/GenBank/DDBJ whole genome shotgun (WGS) entry which is preliminary data.</text>
</comment>
<evidence type="ECO:0000313" key="4">
    <source>
        <dbReference type="EMBL" id="KAG4412623.1"/>
    </source>
</evidence>
<feature type="coiled-coil region" evidence="1">
    <location>
        <begin position="510"/>
        <end position="537"/>
    </location>
</feature>
<sequence>MSGLRIRRGECAAQAETPWIRERREGRELNQPNLQLQQDASRKKNHDQQTLPIAKQVCEKDPAAEEPTAFSYPWYKIRIREFWQGASPGVQAVMVTLTFIIIFIIAMYIYRYVFGLWFYCEAYWWAKQGFDYSIDGCDRATMSKQAFWMWTWDQKGWFDYMTCQAYNQALDLDGYFSPEGQAIAMFIIDPLSASPTIYLSCVSLFAWKGLPWIARIRAWTGSVWHADGPFWAWVFWFCLIMSLLFLNAHNLGTFAVLIGLCFVAIIVSYVIMDVHFIHTTKTAWGAANDIPLTGQILRFISWIWDIISSIWIAWKNPPWAVGNPNNCYHIDSCLCFVAKDHQVLELSKNNEMLHREVQALQTNLDTEKQLLERAKINLGLVAGERDTLETRLSGPLPSPGHWHTPGHDDARSSYWQQQYLERDREYAQLASEKWEREKAYKLELEKLHKAVTYSHGADVDRENAIKEMYDAKAIIRNQEREINALSVTGMSLRQELAKEKESHSEKCQNEASCQKRIRELEENYDRAMAHIREDQTLVTDACVALGMDRKEAEHVQLRAYLADATIQIAKLYAMGVRGADTTDLQVEIMRKEVARDTTYKNRLEREVERLGGNILDIRLGLDTTRPQDWKVEDCGMRSMTCMESTLARNFFLQAGSANLPGTMSSNVLTLPPPEAALQLVKANEITNPHIERFEVLVEKLVWNECLRLYNHGLEMLMLLDSNMTVHATVEGIEGVNKILNEVLHEVLDHIPAFLDHHPTERFLSPRKQKKYEIYSAMQAAIAGLLMTIIANKRMPPDWLSTQTYDDRFNKPYDTPENLVANLVNHEMTILAKRIQQLVAFMEEYHLPGTRAGPPRAVVQHDPMYQKRWDHLVIARTFAELTISHWNVHKSQKEVLHTDEAGRQLIRFEPDPQLLPLNMDKFRVAVGLLPLKKEDEHWPQDWKATLINDPSSGPYILFEPSAPAGQQPKAIEYPGSGTATDANNHNNQNNNNNDNNNNNQVALVGTTKEIERKKLQNEWKEHQERCQQLYNHVVGYGIKDHIPRLNMVNLRANADPKSMRRDIESFKEAENQYVHALSRGKFIVPPMKKKGGKMHPFG</sequence>
<reference evidence="4" key="1">
    <citation type="submission" date="2021-02" db="EMBL/GenBank/DDBJ databases">
        <title>Genome sequence Cadophora malorum strain M34.</title>
        <authorList>
            <person name="Stefanovic E."/>
            <person name="Vu D."/>
            <person name="Scully C."/>
            <person name="Dijksterhuis J."/>
            <person name="Roader J."/>
            <person name="Houbraken J."/>
        </authorList>
    </citation>
    <scope>NUCLEOTIDE SEQUENCE</scope>
    <source>
        <strain evidence="4">M34</strain>
    </source>
</reference>
<accession>A0A8H7T5J3</accession>
<evidence type="ECO:0000256" key="2">
    <source>
        <dbReference type="SAM" id="MobiDB-lite"/>
    </source>
</evidence>
<organism evidence="4 5">
    <name type="scientific">Cadophora malorum</name>
    <dbReference type="NCBI Taxonomy" id="108018"/>
    <lineage>
        <taxon>Eukaryota</taxon>
        <taxon>Fungi</taxon>
        <taxon>Dikarya</taxon>
        <taxon>Ascomycota</taxon>
        <taxon>Pezizomycotina</taxon>
        <taxon>Leotiomycetes</taxon>
        <taxon>Helotiales</taxon>
        <taxon>Ploettnerulaceae</taxon>
        <taxon>Cadophora</taxon>
    </lineage>
</organism>
<keyword evidence="1" id="KW-0175">Coiled coil</keyword>
<dbReference type="OrthoDB" id="3513393at2759"/>
<dbReference type="AlphaFoldDB" id="A0A8H7T5J3"/>
<feature type="transmembrane region" description="Helical" evidence="3">
    <location>
        <begin position="90"/>
        <end position="110"/>
    </location>
</feature>
<dbReference type="Proteomes" id="UP000664132">
    <property type="component" value="Unassembled WGS sequence"/>
</dbReference>
<feature type="coiled-coil region" evidence="1">
    <location>
        <begin position="343"/>
        <end position="377"/>
    </location>
</feature>
<feature type="transmembrane region" description="Helical" evidence="3">
    <location>
        <begin position="252"/>
        <end position="272"/>
    </location>
</feature>
<feature type="region of interest" description="Disordered" evidence="2">
    <location>
        <begin position="972"/>
        <end position="998"/>
    </location>
</feature>
<feature type="transmembrane region" description="Helical" evidence="3">
    <location>
        <begin position="228"/>
        <end position="246"/>
    </location>
</feature>
<keyword evidence="3" id="KW-0472">Membrane</keyword>
<evidence type="ECO:0000313" key="5">
    <source>
        <dbReference type="Proteomes" id="UP000664132"/>
    </source>
</evidence>
<proteinExistence type="predicted"/>
<gene>
    <name evidence="4" type="ORF">IFR04_014253</name>
</gene>
<evidence type="ECO:0000256" key="3">
    <source>
        <dbReference type="SAM" id="Phobius"/>
    </source>
</evidence>
<name>A0A8H7T5J3_9HELO</name>
<keyword evidence="3" id="KW-1133">Transmembrane helix</keyword>
<evidence type="ECO:0000256" key="1">
    <source>
        <dbReference type="SAM" id="Coils"/>
    </source>
</evidence>
<feature type="transmembrane region" description="Helical" evidence="3">
    <location>
        <begin position="182"/>
        <end position="207"/>
    </location>
</feature>
<feature type="compositionally biased region" description="Low complexity" evidence="2">
    <location>
        <begin position="982"/>
        <end position="998"/>
    </location>
</feature>
<keyword evidence="5" id="KW-1185">Reference proteome</keyword>
<protein>
    <submittedName>
        <fullName evidence="4">Uncharacterized protein</fullName>
    </submittedName>
</protein>
<keyword evidence="3" id="KW-0812">Transmembrane</keyword>
<dbReference type="EMBL" id="JAFJYH010000365">
    <property type="protein sequence ID" value="KAG4412623.1"/>
    <property type="molecule type" value="Genomic_DNA"/>
</dbReference>